<dbReference type="EMBL" id="FTNT01000001">
    <property type="protein sequence ID" value="SIR63383.1"/>
    <property type="molecule type" value="Genomic_DNA"/>
</dbReference>
<dbReference type="Gene3D" id="2.60.40.10">
    <property type="entry name" value="Immunoglobulins"/>
    <property type="match status" value="1"/>
</dbReference>
<dbReference type="SUPFAM" id="SSF49303">
    <property type="entry name" value="beta-Galactosidase/glucuronidase domain"/>
    <property type="match status" value="1"/>
</dbReference>
<protein>
    <recommendedName>
        <fullName evidence="3">beta-mannosidase</fullName>
        <ecNumber evidence="3">3.2.1.25</ecNumber>
    </recommendedName>
</protein>
<keyword evidence="8" id="KW-1185">Reference proteome</keyword>
<dbReference type="Pfam" id="PF00703">
    <property type="entry name" value="Glyco_hydro_2"/>
    <property type="match status" value="1"/>
</dbReference>
<dbReference type="InterPro" id="IPR013783">
    <property type="entry name" value="Ig-like_fold"/>
</dbReference>
<sequence>MKDLCLTACEPGTLARPSELTDARQVANLPVDSPGLVSTVDSWRTLCPDGATDDLDWWLQATVDADTTTTIRFDGLTFPATVFVDDQVAATVESMFLPVTVVVPAGTHRLTICFHSLTAWAKKRRPRGRWRSSLVATQGLRWARTTLLGRAPVYGGNPAPVGVWRAVSIHPLPAVDDLRVRAQPDTGLVDVDGVCHSGDGAAADGLRLTVAIIDAVTGEQVGSGDTQSRADGGFTVAVSVPEPRLWWPNGYGEQHRYRAVVSGDVETVERTIGFRTLAADVADDGFRLMVNGVPIFCRGAVWTPADPAGLYTDEENIRRRLTALAQAGATMVRIPGGLVYEQPEFWTVCAELGLLVWQDAMLATFDPPDDLSDVMIRELRTVLDAVSGNPAIAVVSGGSETIQQPVMLGLAGEAYRMPLLEQGFRSVAEERGIPYVESSPSAPPGSGRFPLRADTGVSHWFGVGGYRRPLADVRSAGVRFAAESLAFAIPPSPDAVEKYFGSAAAAGHLPVWKAGVPRDRGSAWDFEDTRDHYVAELFGIDPMALRSRDPERYLQLGRVTVAETMFRCYVHWRADPTCGGALVLTVGDLAPGAGWGLLDVDGSPKLPVAMLTRVWRPVTVLLTDVGMAGIRIDVHNDTDRDLVGAIDLVATGDGGATVIEGSRPVTVAARGSVTMVDAEVTGVFRDLSDAYRFGPQVATAVEVGLRVAEHIVARDVLVVDERPWAPTPSPMTAVATRLDESAWELEIRSDVAVRWVEIRCTGWEAEDSVFHLAAGLPYRVRLTPLTSQVADQGPSGCVDTPDRTAVVPIEVDR</sequence>
<evidence type="ECO:0000256" key="1">
    <source>
        <dbReference type="ARBA" id="ARBA00000829"/>
    </source>
</evidence>
<dbReference type="GO" id="GO:0005975">
    <property type="term" value="P:carbohydrate metabolic process"/>
    <property type="evidence" value="ECO:0007669"/>
    <property type="project" value="InterPro"/>
</dbReference>
<dbReference type="SUPFAM" id="SSF51445">
    <property type="entry name" value="(Trans)glycosidases"/>
    <property type="match status" value="1"/>
</dbReference>
<feature type="domain" description="Glycoside hydrolase family 2 immunoglobulin-like beta-sandwich" evidence="6">
    <location>
        <begin position="175"/>
        <end position="275"/>
    </location>
</feature>
<comment type="similarity">
    <text evidence="2">Belongs to the glycosyl hydrolase 2 family.</text>
</comment>
<evidence type="ECO:0000313" key="7">
    <source>
        <dbReference type="EMBL" id="SIR63383.1"/>
    </source>
</evidence>
<dbReference type="InterPro" id="IPR017853">
    <property type="entry name" value="GH"/>
</dbReference>
<dbReference type="STRING" id="1344003.SAMN05445060_0162"/>
<dbReference type="InterPro" id="IPR036156">
    <property type="entry name" value="Beta-gal/glucu_dom_sf"/>
</dbReference>
<evidence type="ECO:0000259" key="6">
    <source>
        <dbReference type="Pfam" id="PF00703"/>
    </source>
</evidence>
<keyword evidence="4" id="KW-0378">Hydrolase</keyword>
<evidence type="ECO:0000256" key="3">
    <source>
        <dbReference type="ARBA" id="ARBA00012754"/>
    </source>
</evidence>
<dbReference type="Proteomes" id="UP000186218">
    <property type="component" value="Unassembled WGS sequence"/>
</dbReference>
<dbReference type="PANTHER" id="PTHR43730">
    <property type="entry name" value="BETA-MANNOSIDASE"/>
    <property type="match status" value="1"/>
</dbReference>
<evidence type="ECO:0000256" key="4">
    <source>
        <dbReference type="ARBA" id="ARBA00022801"/>
    </source>
</evidence>
<reference evidence="7 8" key="1">
    <citation type="submission" date="2017-01" db="EMBL/GenBank/DDBJ databases">
        <authorList>
            <person name="Mah S.A."/>
            <person name="Swanson W.J."/>
            <person name="Moy G.W."/>
            <person name="Vacquier V.D."/>
        </authorList>
    </citation>
    <scope>NUCLEOTIDE SEQUENCE [LARGE SCALE GENOMIC DNA]</scope>
    <source>
        <strain evidence="7 8">CPCC 203464</strain>
    </source>
</reference>
<evidence type="ECO:0000256" key="5">
    <source>
        <dbReference type="ARBA" id="ARBA00023295"/>
    </source>
</evidence>
<evidence type="ECO:0000313" key="8">
    <source>
        <dbReference type="Proteomes" id="UP000186218"/>
    </source>
</evidence>
<dbReference type="AlphaFoldDB" id="A0A1N7CIN2"/>
<dbReference type="InterPro" id="IPR050887">
    <property type="entry name" value="Beta-mannosidase_GH2"/>
</dbReference>
<dbReference type="InterPro" id="IPR006102">
    <property type="entry name" value="Ig-like_GH2"/>
</dbReference>
<dbReference type="GO" id="GO:0004567">
    <property type="term" value="F:beta-mannosidase activity"/>
    <property type="evidence" value="ECO:0007669"/>
    <property type="project" value="UniProtKB-EC"/>
</dbReference>
<accession>A0A1N7CIN2</accession>
<gene>
    <name evidence="7" type="ORF">SAMN05445060_0162</name>
</gene>
<evidence type="ECO:0000256" key="2">
    <source>
        <dbReference type="ARBA" id="ARBA00007401"/>
    </source>
</evidence>
<dbReference type="PANTHER" id="PTHR43730:SF1">
    <property type="entry name" value="BETA-MANNOSIDASE"/>
    <property type="match status" value="1"/>
</dbReference>
<name>A0A1N7CIN2_9NOCA</name>
<dbReference type="SUPFAM" id="SSF49785">
    <property type="entry name" value="Galactose-binding domain-like"/>
    <property type="match status" value="1"/>
</dbReference>
<dbReference type="GO" id="GO:0006516">
    <property type="term" value="P:glycoprotein catabolic process"/>
    <property type="evidence" value="ECO:0007669"/>
    <property type="project" value="TreeGrafter"/>
</dbReference>
<dbReference type="Gene3D" id="3.20.20.80">
    <property type="entry name" value="Glycosidases"/>
    <property type="match status" value="1"/>
</dbReference>
<proteinExistence type="inferred from homology"/>
<keyword evidence="5" id="KW-0326">Glycosidase</keyword>
<dbReference type="InterPro" id="IPR008979">
    <property type="entry name" value="Galactose-bd-like_sf"/>
</dbReference>
<comment type="catalytic activity">
    <reaction evidence="1">
        <text>Hydrolysis of terminal, non-reducing beta-D-mannose residues in beta-D-mannosides.</text>
        <dbReference type="EC" id="3.2.1.25"/>
    </reaction>
</comment>
<dbReference type="Gene3D" id="2.60.120.260">
    <property type="entry name" value="Galactose-binding domain-like"/>
    <property type="match status" value="1"/>
</dbReference>
<dbReference type="OrthoDB" id="9758603at2"/>
<dbReference type="EC" id="3.2.1.25" evidence="3"/>
<organism evidence="7 8">
    <name type="scientific">Williamsia sterculiae</name>
    <dbReference type="NCBI Taxonomy" id="1344003"/>
    <lineage>
        <taxon>Bacteria</taxon>
        <taxon>Bacillati</taxon>
        <taxon>Actinomycetota</taxon>
        <taxon>Actinomycetes</taxon>
        <taxon>Mycobacteriales</taxon>
        <taxon>Nocardiaceae</taxon>
        <taxon>Williamsia</taxon>
    </lineage>
</organism>
<dbReference type="RefSeq" id="WP_076475661.1">
    <property type="nucleotide sequence ID" value="NZ_FTNT01000001.1"/>
</dbReference>